<evidence type="ECO:0000256" key="1">
    <source>
        <dbReference type="SAM" id="MobiDB-lite"/>
    </source>
</evidence>
<evidence type="ECO:0000313" key="5">
    <source>
        <dbReference type="Proteomes" id="UP000317494"/>
    </source>
</evidence>
<gene>
    <name evidence="4" type="ORF">SeMB42_g04498</name>
</gene>
<evidence type="ECO:0008006" key="6">
    <source>
        <dbReference type="Google" id="ProtNLM"/>
    </source>
</evidence>
<sequence>MNIYTCISVVLLCSSIHAINEPKPSPETQEAREHSEESGLALSHARSRDTYPAEAPEPDTYMVAANEERNSVVKDQVLFVEGDEMVEYENGIADTIFTTKKFFDEMRTNKKVDMPFGIRVGNEFVPVPAEKVTACESWTQCQAWLAIDLDIVVSGDSDVFCYRNVKTMVRPTRHRGQYVFNVLDKSLALRKMRLNADDLVVLAVVSGNDYESNIPGKAIVTNVKIFQKIKEKGDFSKEAMLKEYLRLCQSDRNFDVAKGVFFNCDEGKVLDPLDRSKELEIRRRVLSRISEDRAAFDDVARYTPSTIDRTAPMKCPVPPVLKVSPKVVEFDSDKYEDVKEVPKVKAVKPSSKAKAKRAPSGRSSRRQIVERDDSDEETSTKNFTDATRAIASLSQRAIAERATEMLIDSICSSNQDTHLLLQLTHGGKGGATYWQNLLRIIIDGQIGRVGSEHLPILEKVEALWDDEFLENLPRPDTSIKILMLTVLMKKVAADIDTVFSNQIVGMLPLLKERVVEVVGEEGKQAIEEIEAWVDESLENDPPSPPPPVQVFYRINRLLPSPYRWSVVPHTSFGDGYVTMSEECLFDLLLDIPSFQNPSRGYLEHDERPVYLKPPSKDKDTPMKRKADEGGGLKIREKVAYGPIVMHFDNYEKVKSTSLENPSSPFLVTLGTDTSRWYTFAPSDDGTHLIALDKVFVVDGDKVLDSEFGNTFTVPVVTDNGGDAARAGLDQWENDDSPYPMSQKLTQVKKESGWQDSLLKAAVVASISGGALHLALAVVAVLVAHNPAGALALLSIALAWVRERLKFKNLRTQLTAVTPRFVSGSASIPMTHNSLQGEHVTSRSPQRSITGLASKFLTPL</sequence>
<feature type="chain" id="PRO_5021470839" description="XPG-I domain-containing protein" evidence="3">
    <location>
        <begin position="19"/>
        <end position="859"/>
    </location>
</feature>
<feature type="signal peptide" evidence="3">
    <location>
        <begin position="1"/>
        <end position="18"/>
    </location>
</feature>
<keyword evidence="2" id="KW-1133">Transmembrane helix</keyword>
<dbReference type="VEuPathDB" id="FungiDB:SeMB42_g04498"/>
<evidence type="ECO:0000313" key="4">
    <source>
        <dbReference type="EMBL" id="TPX43944.1"/>
    </source>
</evidence>
<feature type="compositionally biased region" description="Basic residues" evidence="1">
    <location>
        <begin position="351"/>
        <end position="365"/>
    </location>
</feature>
<proteinExistence type="predicted"/>
<dbReference type="EMBL" id="QEAN01000184">
    <property type="protein sequence ID" value="TPX43944.1"/>
    <property type="molecule type" value="Genomic_DNA"/>
</dbReference>
<evidence type="ECO:0000256" key="3">
    <source>
        <dbReference type="SAM" id="SignalP"/>
    </source>
</evidence>
<name>A0A507CXM4_9FUNG</name>
<keyword evidence="2" id="KW-0812">Transmembrane</keyword>
<protein>
    <recommendedName>
        <fullName evidence="6">XPG-I domain-containing protein</fullName>
    </recommendedName>
</protein>
<keyword evidence="3" id="KW-0732">Signal</keyword>
<organism evidence="4 5">
    <name type="scientific">Synchytrium endobioticum</name>
    <dbReference type="NCBI Taxonomy" id="286115"/>
    <lineage>
        <taxon>Eukaryota</taxon>
        <taxon>Fungi</taxon>
        <taxon>Fungi incertae sedis</taxon>
        <taxon>Chytridiomycota</taxon>
        <taxon>Chytridiomycota incertae sedis</taxon>
        <taxon>Chytridiomycetes</taxon>
        <taxon>Synchytriales</taxon>
        <taxon>Synchytriaceae</taxon>
        <taxon>Synchytrium</taxon>
    </lineage>
</organism>
<comment type="caution">
    <text evidence="4">The sequence shown here is derived from an EMBL/GenBank/DDBJ whole genome shotgun (WGS) entry which is preliminary data.</text>
</comment>
<feature type="region of interest" description="Disordered" evidence="1">
    <location>
        <begin position="341"/>
        <end position="381"/>
    </location>
</feature>
<accession>A0A507CXM4</accession>
<reference evidence="4 5" key="1">
    <citation type="journal article" date="2019" name="Sci. Rep.">
        <title>Comparative genomics of chytrid fungi reveal insights into the obligate biotrophic and pathogenic lifestyle of Synchytrium endobioticum.</title>
        <authorList>
            <person name="van de Vossenberg B.T.L.H."/>
            <person name="Warris S."/>
            <person name="Nguyen H.D.T."/>
            <person name="van Gent-Pelzer M.P.E."/>
            <person name="Joly D.L."/>
            <person name="van de Geest H.C."/>
            <person name="Bonants P.J.M."/>
            <person name="Smith D.S."/>
            <person name="Levesque C.A."/>
            <person name="van der Lee T.A.J."/>
        </authorList>
    </citation>
    <scope>NUCLEOTIDE SEQUENCE [LARGE SCALE GENOMIC DNA]</scope>
    <source>
        <strain evidence="4 5">MB42</strain>
    </source>
</reference>
<feature type="transmembrane region" description="Helical" evidence="2">
    <location>
        <begin position="773"/>
        <end position="800"/>
    </location>
</feature>
<dbReference type="Proteomes" id="UP000317494">
    <property type="component" value="Unassembled WGS sequence"/>
</dbReference>
<keyword evidence="5" id="KW-1185">Reference proteome</keyword>
<evidence type="ECO:0000256" key="2">
    <source>
        <dbReference type="SAM" id="Phobius"/>
    </source>
</evidence>
<keyword evidence="2" id="KW-0472">Membrane</keyword>
<feature type="region of interest" description="Disordered" evidence="1">
    <location>
        <begin position="21"/>
        <end position="56"/>
    </location>
</feature>
<feature type="region of interest" description="Disordered" evidence="1">
    <location>
        <begin position="609"/>
        <end position="628"/>
    </location>
</feature>
<dbReference type="AlphaFoldDB" id="A0A507CXM4"/>